<feature type="region of interest" description="Disordered" evidence="1">
    <location>
        <begin position="331"/>
        <end position="366"/>
    </location>
</feature>
<evidence type="ECO:0000256" key="1">
    <source>
        <dbReference type="SAM" id="MobiDB-lite"/>
    </source>
</evidence>
<dbReference type="HOGENOM" id="CLU_756493_0_0_1"/>
<dbReference type="SUPFAM" id="SSF53474">
    <property type="entry name" value="alpha/beta-Hydrolases"/>
    <property type="match status" value="1"/>
</dbReference>
<name>A0A0D2G4T4_9EURO</name>
<gene>
    <name evidence="2" type="ORF">PV04_06287</name>
</gene>
<dbReference type="Gene3D" id="3.40.50.1820">
    <property type="entry name" value="alpha/beta hydrolase"/>
    <property type="match status" value="1"/>
</dbReference>
<protein>
    <submittedName>
        <fullName evidence="2">Uncharacterized protein</fullName>
    </submittedName>
</protein>
<dbReference type="EMBL" id="KN846959">
    <property type="protein sequence ID" value="KIW67009.1"/>
    <property type="molecule type" value="Genomic_DNA"/>
</dbReference>
<feature type="region of interest" description="Disordered" evidence="1">
    <location>
        <begin position="1"/>
        <end position="37"/>
    </location>
</feature>
<feature type="compositionally biased region" description="Gly residues" evidence="1">
    <location>
        <begin position="353"/>
        <end position="366"/>
    </location>
</feature>
<organism evidence="2 3">
    <name type="scientific">Phialophora macrospora</name>
    <dbReference type="NCBI Taxonomy" id="1851006"/>
    <lineage>
        <taxon>Eukaryota</taxon>
        <taxon>Fungi</taxon>
        <taxon>Dikarya</taxon>
        <taxon>Ascomycota</taxon>
        <taxon>Pezizomycotina</taxon>
        <taxon>Eurotiomycetes</taxon>
        <taxon>Chaetothyriomycetidae</taxon>
        <taxon>Chaetothyriales</taxon>
        <taxon>Herpotrichiellaceae</taxon>
        <taxon>Phialophora</taxon>
    </lineage>
</organism>
<dbReference type="AlphaFoldDB" id="A0A0D2G4T4"/>
<evidence type="ECO:0000313" key="3">
    <source>
        <dbReference type="Proteomes" id="UP000054266"/>
    </source>
</evidence>
<evidence type="ECO:0000313" key="2">
    <source>
        <dbReference type="EMBL" id="KIW67009.1"/>
    </source>
</evidence>
<feature type="region of interest" description="Disordered" evidence="1">
    <location>
        <begin position="263"/>
        <end position="287"/>
    </location>
</feature>
<reference evidence="2 3" key="1">
    <citation type="submission" date="2015-01" db="EMBL/GenBank/DDBJ databases">
        <title>The Genome Sequence of Capronia semiimmersa CBS27337.</title>
        <authorList>
            <consortium name="The Broad Institute Genomics Platform"/>
            <person name="Cuomo C."/>
            <person name="de Hoog S."/>
            <person name="Gorbushina A."/>
            <person name="Stielow B."/>
            <person name="Teixiera M."/>
            <person name="Abouelleil A."/>
            <person name="Chapman S.B."/>
            <person name="Priest M."/>
            <person name="Young S.K."/>
            <person name="Wortman J."/>
            <person name="Nusbaum C."/>
            <person name="Birren B."/>
        </authorList>
    </citation>
    <scope>NUCLEOTIDE SEQUENCE [LARGE SCALE GENOMIC DNA]</scope>
    <source>
        <strain evidence="2 3">CBS 27337</strain>
    </source>
</reference>
<keyword evidence="3" id="KW-1185">Reference proteome</keyword>
<proteinExistence type="predicted"/>
<dbReference type="InterPro" id="IPR029058">
    <property type="entry name" value="AB_hydrolase_fold"/>
</dbReference>
<dbReference type="Proteomes" id="UP000054266">
    <property type="component" value="Unassembled WGS sequence"/>
</dbReference>
<sequence length="366" mass="37522">MSAPVGSAGGGPPPRGSRTGVPLRQAPQLGEGSTASSLAPTARPLVANSRAQIVVVLIHGLNSSPSAFIGSDGTSWATEINETITPLIGNRQVEVAEVGWQTTPTSPANVSLTITSTTPELLDSIARLVGNRQWVAVGHSMGGMEILAALGVAFAETSQPTGNPVASDAQRLQAWATLLDTCLGIFRLASPGQGSPWGRFGLAVATVVPHANPAQIRGLAINAQEQRQITESSEAWFRSRKDAQRVVNIVDFDGSAFAKSSEDLTNSKTVKLPGESHTSAPKAPAGSATGNTLVAGVVFCITGNVPEGTELTPGTSQPSSKFRTIAKRLMPSKKTFSKLLPGKRGNSSTGQGPQPGAGGSVPGGGL</sequence>
<accession>A0A0D2G4T4</accession>